<dbReference type="PROSITE" id="PS01052">
    <property type="entry name" value="CALPONIN_1"/>
    <property type="match status" value="1"/>
</dbReference>
<comment type="similarity">
    <text evidence="1 2">Belongs to the calponin family.</text>
</comment>
<dbReference type="InterPro" id="IPR036872">
    <property type="entry name" value="CH_dom_sf"/>
</dbReference>
<dbReference type="GO" id="GO:0015629">
    <property type="term" value="C:actin cytoskeleton"/>
    <property type="evidence" value="ECO:0007669"/>
    <property type="project" value="TreeGrafter"/>
</dbReference>
<dbReference type="AlphaFoldDB" id="A0A7M5XKW5"/>
<feature type="compositionally biased region" description="Polar residues" evidence="3">
    <location>
        <begin position="174"/>
        <end position="188"/>
    </location>
</feature>
<dbReference type="PROSITE" id="PS50021">
    <property type="entry name" value="CH"/>
    <property type="match status" value="1"/>
</dbReference>
<dbReference type="Pfam" id="PF00402">
    <property type="entry name" value="Calponin"/>
    <property type="match status" value="1"/>
</dbReference>
<dbReference type="GeneID" id="136822726"/>
<dbReference type="RefSeq" id="XP_066935109.1">
    <property type="nucleotide sequence ID" value="XM_067079008.1"/>
</dbReference>
<dbReference type="InterPro" id="IPR050606">
    <property type="entry name" value="Calponin-like"/>
</dbReference>
<feature type="region of interest" description="Disordered" evidence="3">
    <location>
        <begin position="174"/>
        <end position="195"/>
    </location>
</feature>
<dbReference type="PANTHER" id="PTHR47385">
    <property type="entry name" value="CALPONIN"/>
    <property type="match status" value="1"/>
</dbReference>
<dbReference type="GO" id="GO:0051015">
    <property type="term" value="F:actin filament binding"/>
    <property type="evidence" value="ECO:0007669"/>
    <property type="project" value="TreeGrafter"/>
</dbReference>
<keyword evidence="6" id="KW-1185">Reference proteome</keyword>
<evidence type="ECO:0000256" key="2">
    <source>
        <dbReference type="RuleBase" id="RU361224"/>
    </source>
</evidence>
<dbReference type="PANTHER" id="PTHR47385:SF14">
    <property type="entry name" value="TRANSGELIN"/>
    <property type="match status" value="1"/>
</dbReference>
<dbReference type="InterPro" id="IPR000557">
    <property type="entry name" value="Calponin_repeat"/>
</dbReference>
<proteinExistence type="inferred from homology"/>
<evidence type="ECO:0000313" key="6">
    <source>
        <dbReference type="Proteomes" id="UP000594262"/>
    </source>
</evidence>
<reference evidence="5" key="1">
    <citation type="submission" date="2021-01" db="UniProtKB">
        <authorList>
            <consortium name="EnsemblMetazoa"/>
        </authorList>
    </citation>
    <scope>IDENTIFICATION</scope>
</reference>
<dbReference type="InterPro" id="IPR001715">
    <property type="entry name" value="CH_dom"/>
</dbReference>
<dbReference type="SMART" id="SM00033">
    <property type="entry name" value="CH"/>
    <property type="match status" value="1"/>
</dbReference>
<evidence type="ECO:0000256" key="3">
    <source>
        <dbReference type="SAM" id="MobiDB-lite"/>
    </source>
</evidence>
<sequence length="195" mass="21281">MANRPKGYGFTAEQANKKAKKFDADQANEALDWIKQVVGDFSCEPVPKEKGESKFVEPLKDGIVLCKLMNKIKPGSISKINESKMAFKQMENISKFLAECEALGMSKIDLFQTVDLYEAQNVPQVVNGIYAVARKARVNGFTGPSLGPDEATENKREFSEEQLRSGEGVIGLQAGSNKGASQAGQNFGKTRAIID</sequence>
<accession>A0A7M5XKW5</accession>
<dbReference type="Proteomes" id="UP000594262">
    <property type="component" value="Unplaced"/>
</dbReference>
<evidence type="ECO:0000256" key="1">
    <source>
        <dbReference type="ARBA" id="ARBA00009631"/>
    </source>
</evidence>
<protein>
    <recommendedName>
        <fullName evidence="2">Transgelin</fullName>
    </recommendedName>
</protein>
<dbReference type="Pfam" id="PF00307">
    <property type="entry name" value="CH"/>
    <property type="match status" value="1"/>
</dbReference>
<dbReference type="PRINTS" id="PR00888">
    <property type="entry name" value="SM22CALPONIN"/>
</dbReference>
<dbReference type="EnsemblMetazoa" id="CLYHEMT024734.1">
    <property type="protein sequence ID" value="CLYHEMP024734.1"/>
    <property type="gene ID" value="CLYHEMG024734"/>
</dbReference>
<evidence type="ECO:0000259" key="4">
    <source>
        <dbReference type="PROSITE" id="PS50021"/>
    </source>
</evidence>
<name>A0A7M5XKW5_9CNID</name>
<dbReference type="SUPFAM" id="SSF47576">
    <property type="entry name" value="Calponin-homology domain, CH-domain"/>
    <property type="match status" value="1"/>
</dbReference>
<dbReference type="PROSITE" id="PS51122">
    <property type="entry name" value="CALPONIN_2"/>
    <property type="match status" value="1"/>
</dbReference>
<dbReference type="OrthoDB" id="21595at2759"/>
<dbReference type="GO" id="GO:0007015">
    <property type="term" value="P:actin filament organization"/>
    <property type="evidence" value="ECO:0007669"/>
    <property type="project" value="TreeGrafter"/>
</dbReference>
<dbReference type="InterPro" id="IPR003096">
    <property type="entry name" value="SM22_calponin"/>
</dbReference>
<dbReference type="Gene3D" id="1.10.418.10">
    <property type="entry name" value="Calponin-like domain"/>
    <property type="match status" value="1"/>
</dbReference>
<feature type="domain" description="Calponin-homology (CH)" evidence="4">
    <location>
        <begin position="24"/>
        <end position="137"/>
    </location>
</feature>
<organism evidence="5 6">
    <name type="scientific">Clytia hemisphaerica</name>
    <dbReference type="NCBI Taxonomy" id="252671"/>
    <lineage>
        <taxon>Eukaryota</taxon>
        <taxon>Metazoa</taxon>
        <taxon>Cnidaria</taxon>
        <taxon>Hydrozoa</taxon>
        <taxon>Hydroidolina</taxon>
        <taxon>Leptothecata</taxon>
        <taxon>Obeliida</taxon>
        <taxon>Clytiidae</taxon>
        <taxon>Clytia</taxon>
    </lineage>
</organism>
<evidence type="ECO:0000313" key="5">
    <source>
        <dbReference type="EnsemblMetazoa" id="CLYHEMP024734.1"/>
    </source>
</evidence>